<dbReference type="FunFam" id="1.20.1640.10:FF:000001">
    <property type="entry name" value="Efflux pump membrane transporter"/>
    <property type="match status" value="1"/>
</dbReference>
<dbReference type="SUPFAM" id="SSF82693">
    <property type="entry name" value="Multidrug efflux transporter AcrB pore domain, PN1, PN2, PC1 and PC2 subdomains"/>
    <property type="match status" value="3"/>
</dbReference>
<feature type="transmembrane region" description="Helical" evidence="9">
    <location>
        <begin position="883"/>
        <end position="903"/>
    </location>
</feature>
<evidence type="ECO:0000256" key="2">
    <source>
        <dbReference type="ARBA" id="ARBA00022448"/>
    </source>
</evidence>
<dbReference type="Proteomes" id="UP000199496">
    <property type="component" value="Unassembled WGS sequence"/>
</dbReference>
<feature type="compositionally biased region" description="Basic and acidic residues" evidence="8">
    <location>
        <begin position="1022"/>
        <end position="1038"/>
    </location>
</feature>
<dbReference type="AlphaFoldDB" id="A0A1H9F989"/>
<evidence type="ECO:0000256" key="9">
    <source>
        <dbReference type="SAM" id="Phobius"/>
    </source>
</evidence>
<dbReference type="InterPro" id="IPR001036">
    <property type="entry name" value="Acrflvin-R"/>
</dbReference>
<organism evidence="10 11">
    <name type="scientific">Ectothiorhodospira magna</name>
    <dbReference type="NCBI Taxonomy" id="867345"/>
    <lineage>
        <taxon>Bacteria</taxon>
        <taxon>Pseudomonadati</taxon>
        <taxon>Pseudomonadota</taxon>
        <taxon>Gammaproteobacteria</taxon>
        <taxon>Chromatiales</taxon>
        <taxon>Ectothiorhodospiraceae</taxon>
        <taxon>Ectothiorhodospira</taxon>
    </lineage>
</organism>
<evidence type="ECO:0000256" key="1">
    <source>
        <dbReference type="ARBA" id="ARBA00004429"/>
    </source>
</evidence>
<reference evidence="10 11" key="1">
    <citation type="submission" date="2016-10" db="EMBL/GenBank/DDBJ databases">
        <authorList>
            <person name="de Groot N.N."/>
        </authorList>
    </citation>
    <scope>NUCLEOTIDE SEQUENCE [LARGE SCALE GENOMIC DNA]</scope>
    <source>
        <strain evidence="10 11">B7-7</strain>
    </source>
</reference>
<proteinExistence type="predicted"/>
<accession>A0A1H9F989</accession>
<protein>
    <submittedName>
        <fullName evidence="10">Multidrug efflux pump</fullName>
    </submittedName>
</protein>
<keyword evidence="7 9" id="KW-0472">Membrane</keyword>
<evidence type="ECO:0000256" key="8">
    <source>
        <dbReference type="SAM" id="MobiDB-lite"/>
    </source>
</evidence>
<feature type="transmembrane region" description="Helical" evidence="9">
    <location>
        <begin position="360"/>
        <end position="380"/>
    </location>
</feature>
<keyword evidence="2" id="KW-0813">Transport</keyword>
<feature type="transmembrane region" description="Helical" evidence="9">
    <location>
        <begin position="856"/>
        <end position="876"/>
    </location>
</feature>
<feature type="transmembrane region" description="Helical" evidence="9">
    <location>
        <begin position="524"/>
        <end position="543"/>
    </location>
</feature>
<dbReference type="GO" id="GO:0005886">
    <property type="term" value="C:plasma membrane"/>
    <property type="evidence" value="ECO:0007669"/>
    <property type="project" value="UniProtKB-SubCell"/>
</dbReference>
<feature type="transmembrane region" description="Helical" evidence="9">
    <location>
        <begin position="463"/>
        <end position="486"/>
    </location>
</feature>
<dbReference type="PRINTS" id="PR00702">
    <property type="entry name" value="ACRIFLAVINRP"/>
</dbReference>
<keyword evidence="4" id="KW-0997">Cell inner membrane</keyword>
<dbReference type="SUPFAM" id="SSF82714">
    <property type="entry name" value="Multidrug efflux transporter AcrB TolC docking domain, DN and DC subdomains"/>
    <property type="match status" value="2"/>
</dbReference>
<dbReference type="EMBL" id="FOFO01000025">
    <property type="protein sequence ID" value="SEQ33868.1"/>
    <property type="molecule type" value="Genomic_DNA"/>
</dbReference>
<dbReference type="Gene3D" id="3.30.70.1440">
    <property type="entry name" value="Multidrug efflux transporter AcrB pore domain"/>
    <property type="match status" value="1"/>
</dbReference>
<dbReference type="STRING" id="867345.SAMN05421693_1254"/>
<dbReference type="SUPFAM" id="SSF82866">
    <property type="entry name" value="Multidrug efflux transporter AcrB transmembrane domain"/>
    <property type="match status" value="2"/>
</dbReference>
<feature type="transmembrane region" description="Helical" evidence="9">
    <location>
        <begin position="909"/>
        <end position="932"/>
    </location>
</feature>
<dbReference type="Pfam" id="PF00873">
    <property type="entry name" value="ACR_tran"/>
    <property type="match status" value="1"/>
</dbReference>
<feature type="transmembrane region" description="Helical" evidence="9">
    <location>
        <begin position="953"/>
        <end position="974"/>
    </location>
</feature>
<feature type="region of interest" description="Disordered" evidence="8">
    <location>
        <begin position="1017"/>
        <end position="1038"/>
    </location>
</feature>
<comment type="subcellular location">
    <subcellularLocation>
        <location evidence="1">Cell inner membrane</location>
        <topology evidence="1">Multi-pass membrane protein</topology>
    </subcellularLocation>
</comment>
<dbReference type="Gene3D" id="3.30.2090.10">
    <property type="entry name" value="Multidrug efflux transporter AcrB TolC docking domain, DN and DC subdomains"/>
    <property type="match status" value="2"/>
</dbReference>
<gene>
    <name evidence="10" type="ORF">SAMN05421693_1254</name>
</gene>
<feature type="transmembrane region" description="Helical" evidence="9">
    <location>
        <begin position="986"/>
        <end position="1009"/>
    </location>
</feature>
<feature type="transmembrane region" description="Helical" evidence="9">
    <location>
        <begin position="334"/>
        <end position="353"/>
    </location>
</feature>
<dbReference type="PANTHER" id="PTHR32063:SF14">
    <property type="entry name" value="BLL4319 PROTEIN"/>
    <property type="match status" value="1"/>
</dbReference>
<dbReference type="RefSeq" id="WP_090208495.1">
    <property type="nucleotide sequence ID" value="NZ_FOFO01000025.1"/>
</dbReference>
<dbReference type="InterPro" id="IPR027463">
    <property type="entry name" value="AcrB_DN_DC_subdom"/>
</dbReference>
<dbReference type="GO" id="GO:0042910">
    <property type="term" value="F:xenobiotic transmembrane transporter activity"/>
    <property type="evidence" value="ECO:0007669"/>
    <property type="project" value="TreeGrafter"/>
</dbReference>
<dbReference type="Gene3D" id="3.30.70.1430">
    <property type="entry name" value="Multidrug efflux transporter AcrB pore domain"/>
    <property type="match status" value="2"/>
</dbReference>
<name>A0A1H9F989_9GAMM</name>
<evidence type="ECO:0000256" key="4">
    <source>
        <dbReference type="ARBA" id="ARBA00022519"/>
    </source>
</evidence>
<dbReference type="PANTHER" id="PTHR32063">
    <property type="match status" value="1"/>
</dbReference>
<keyword evidence="3" id="KW-1003">Cell membrane</keyword>
<evidence type="ECO:0000256" key="7">
    <source>
        <dbReference type="ARBA" id="ARBA00023136"/>
    </source>
</evidence>
<dbReference type="OrthoDB" id="9758297at2"/>
<evidence type="ECO:0000256" key="6">
    <source>
        <dbReference type="ARBA" id="ARBA00022989"/>
    </source>
</evidence>
<feature type="transmembrane region" description="Helical" evidence="9">
    <location>
        <begin position="431"/>
        <end position="451"/>
    </location>
</feature>
<dbReference type="Gene3D" id="3.30.70.1320">
    <property type="entry name" value="Multidrug efflux transporter AcrB pore domain like"/>
    <property type="match status" value="1"/>
</dbReference>
<sequence>MILSDVANRRPVLAVVISLLLVTFGVLSFDRLPLREYPDINPPVVTVQTDYRGANAAIVETKITQLIEDRVSGIEGIKWISSQSIDGQSRLTIEFQINRDIDAAANDVREAVARVLRQLPDEADPPQVFKADTNADPIMWLNLASEHMDGLQLTDYAERYLVDRLSTVDGVALIRIGGAKRYAMRIWLDREALAARGLTVEDVESALRRENVELPAGRVDSLQREFNVRLARGYESADDFARLVIRRGDDGHLTRLGEVARVAVGPENDRSELRGNGEDMVGLGIIQQSTANTLAVSRAVRAEVDLINPTLPEGTRIAMSYDTSVFIDGAIKEVFTTLFIAMLVVILVIYLFLGSVRAMLVPAVTVPVSLTAAFIALYALGFSVNLLTLLALVLAIGLVVDDAIVVLENIHRRIEAGEPPLLAAYRGARQVGFAVVATTLVLISVFVPLAFLEGNIGRLFTEFALAMAAAVAFSSIVALTLSPVMCARLIRKDTGKTGLNHAMAVTFDRLSALYGKALRGSLKVPVVTGVVMVAMLVAIISLVERIPNEYAPPEDRGAFFVLVDGPEGAGYEHMQSQMRQVEERLMPLIESGEAIRVLARTPRGFGGAEAVNNGFGIVVLAHWNDRERSAWEIMSALSAELAQIPDVRAITVMRQGLGGRRVGQPVQFVIGGPSYDELVQWRDLIIERASENPNLRNLDSDFKETRPQLMVTIDKDRAADLGLSFESIGRTLETVLGSRRVTTYIDRGEEYDVILEGIPDQRQTPDDIRNIYVRSTTTGALIPLSNVVSFVERADAATLSRYNRMRAITITAGLAPGYTLGEALEYLERIAAEELPAEARIDYKGESLEFKEAGGAILFIFVLALMVVFLVLAAQFESFVQPAVILTTVPLAVVGALVGLLLTGQTLNIYSQIGIVMLIGLAAKNGILIVEFTNQLRDTGREFREALVEAAQIRLRPVLMTAFTTVMGTLPLILASGPGAESRFVIGTVVFAGVLFATLFTLFVVPVAYQTLARHTTSPGETGRRIDELDRQHGEAGV</sequence>
<keyword evidence="6 9" id="KW-1133">Transmembrane helix</keyword>
<evidence type="ECO:0000256" key="5">
    <source>
        <dbReference type="ARBA" id="ARBA00022692"/>
    </source>
</evidence>
<keyword evidence="5 9" id="KW-0812">Transmembrane</keyword>
<evidence type="ECO:0000313" key="10">
    <source>
        <dbReference type="EMBL" id="SEQ33868.1"/>
    </source>
</evidence>
<dbReference type="Gene3D" id="1.20.1640.10">
    <property type="entry name" value="Multidrug efflux transporter AcrB transmembrane domain"/>
    <property type="match status" value="2"/>
</dbReference>
<keyword evidence="11" id="KW-1185">Reference proteome</keyword>
<evidence type="ECO:0000313" key="11">
    <source>
        <dbReference type="Proteomes" id="UP000199496"/>
    </source>
</evidence>
<feature type="transmembrane region" description="Helical" evidence="9">
    <location>
        <begin position="386"/>
        <end position="410"/>
    </location>
</feature>
<evidence type="ECO:0000256" key="3">
    <source>
        <dbReference type="ARBA" id="ARBA00022475"/>
    </source>
</evidence>